<feature type="region of interest" description="Disordered" evidence="1">
    <location>
        <begin position="91"/>
        <end position="124"/>
    </location>
</feature>
<organism evidence="2 3">
    <name type="scientific">Microbacterium lacticum</name>
    <dbReference type="NCBI Taxonomy" id="33885"/>
    <lineage>
        <taxon>Bacteria</taxon>
        <taxon>Bacillati</taxon>
        <taxon>Actinomycetota</taxon>
        <taxon>Actinomycetes</taxon>
        <taxon>Micrococcales</taxon>
        <taxon>Microbacteriaceae</taxon>
        <taxon>Microbacterium</taxon>
    </lineage>
</organism>
<protein>
    <submittedName>
        <fullName evidence="2">Uncharacterized protein</fullName>
    </submittedName>
</protein>
<dbReference type="Proteomes" id="UP000319804">
    <property type="component" value="Unassembled WGS sequence"/>
</dbReference>
<comment type="caution">
    <text evidence="2">The sequence shown here is derived from an EMBL/GenBank/DDBJ whole genome shotgun (WGS) entry which is preliminary data.</text>
</comment>
<name>A0A543KU78_9MICO</name>
<sequence>MHLAGMRHAPASAVVPSSVPVSVPHLVLDVHDDGTLTATLDTRPVDPPEGVGAWRRAMFAQIIDHATNDRTIAVRVTVHESDGTTFTDIVPAAKRPAPDSEPEEKPEPRRAVKRQRAADPISVDGGDGFIAGEDVAVALITAHTDATPDGRARALLDPAIVAAAQAYEVVLVGRVSGTIAVRSLQ</sequence>
<evidence type="ECO:0000313" key="3">
    <source>
        <dbReference type="Proteomes" id="UP000319804"/>
    </source>
</evidence>
<proteinExistence type="predicted"/>
<keyword evidence="3" id="KW-1185">Reference proteome</keyword>
<dbReference type="AlphaFoldDB" id="A0A543KU78"/>
<evidence type="ECO:0000256" key="1">
    <source>
        <dbReference type="SAM" id="MobiDB-lite"/>
    </source>
</evidence>
<reference evidence="2 3" key="1">
    <citation type="submission" date="2019-06" db="EMBL/GenBank/DDBJ databases">
        <title>Sequencing the genomes of 1000 actinobacteria strains.</title>
        <authorList>
            <person name="Klenk H.-P."/>
        </authorList>
    </citation>
    <scope>NUCLEOTIDE SEQUENCE [LARGE SCALE GENOMIC DNA]</scope>
    <source>
        <strain evidence="2 3">DSM 20427</strain>
    </source>
</reference>
<accession>A0A543KU78</accession>
<dbReference type="EMBL" id="VFPS01000002">
    <property type="protein sequence ID" value="TQM98641.1"/>
    <property type="molecule type" value="Genomic_DNA"/>
</dbReference>
<evidence type="ECO:0000313" key="2">
    <source>
        <dbReference type="EMBL" id="TQM98641.1"/>
    </source>
</evidence>
<gene>
    <name evidence="2" type="ORF">FHX68_1338</name>
</gene>